<dbReference type="Proteomes" id="UP000499080">
    <property type="component" value="Unassembled WGS sequence"/>
</dbReference>
<dbReference type="EMBL" id="BGPR01082649">
    <property type="protein sequence ID" value="GBL88030.1"/>
    <property type="molecule type" value="Genomic_DNA"/>
</dbReference>
<proteinExistence type="predicted"/>
<comment type="caution">
    <text evidence="1">The sequence shown here is derived from an EMBL/GenBank/DDBJ whole genome shotgun (WGS) entry which is preliminary data.</text>
</comment>
<evidence type="ECO:0000313" key="1">
    <source>
        <dbReference type="EMBL" id="GBL88030.1"/>
    </source>
</evidence>
<reference evidence="1 2" key="1">
    <citation type="journal article" date="2019" name="Sci. Rep.">
        <title>Orb-weaving spider Araneus ventricosus genome elucidates the spidroin gene catalogue.</title>
        <authorList>
            <person name="Kono N."/>
            <person name="Nakamura H."/>
            <person name="Ohtoshi R."/>
            <person name="Moran D.A.P."/>
            <person name="Shinohara A."/>
            <person name="Yoshida Y."/>
            <person name="Fujiwara M."/>
            <person name="Mori M."/>
            <person name="Tomita M."/>
            <person name="Arakawa K."/>
        </authorList>
    </citation>
    <scope>NUCLEOTIDE SEQUENCE [LARGE SCALE GENOMIC DNA]</scope>
</reference>
<sequence>MRSLSRFIIAKSHNVKSSFVGQPVRSSNGQSARSLQTPLGYVIEGCFYDIAASFLSPFAFGEFVVGLVSWAPGTPQCPLINLLKQALMHCKPINKLLKV</sequence>
<accession>A0A4Y2B750</accession>
<protein>
    <submittedName>
        <fullName evidence="1">Uncharacterized protein</fullName>
    </submittedName>
</protein>
<name>A0A4Y2B750_ARAVE</name>
<dbReference type="AlphaFoldDB" id="A0A4Y2B750"/>
<organism evidence="1 2">
    <name type="scientific">Araneus ventricosus</name>
    <name type="common">Orbweaver spider</name>
    <name type="synonym">Epeira ventricosa</name>
    <dbReference type="NCBI Taxonomy" id="182803"/>
    <lineage>
        <taxon>Eukaryota</taxon>
        <taxon>Metazoa</taxon>
        <taxon>Ecdysozoa</taxon>
        <taxon>Arthropoda</taxon>
        <taxon>Chelicerata</taxon>
        <taxon>Arachnida</taxon>
        <taxon>Araneae</taxon>
        <taxon>Araneomorphae</taxon>
        <taxon>Entelegynae</taxon>
        <taxon>Araneoidea</taxon>
        <taxon>Araneidae</taxon>
        <taxon>Araneus</taxon>
    </lineage>
</organism>
<gene>
    <name evidence="1" type="ORF">AVEN_30606_1</name>
</gene>
<keyword evidence="2" id="KW-1185">Reference proteome</keyword>
<evidence type="ECO:0000313" key="2">
    <source>
        <dbReference type="Proteomes" id="UP000499080"/>
    </source>
</evidence>